<dbReference type="Proteomes" id="UP000765802">
    <property type="component" value="Unassembled WGS sequence"/>
</dbReference>
<feature type="domain" description="Outer membrane protein beta-barrel" evidence="1">
    <location>
        <begin position="13"/>
        <end position="176"/>
    </location>
</feature>
<accession>A0ABR7MC83</accession>
<proteinExistence type="predicted"/>
<reference evidence="2 3" key="1">
    <citation type="submission" date="2016-07" db="EMBL/GenBank/DDBJ databases">
        <title>Genome analysis of Flavihumibacter stibioxidans YS-17.</title>
        <authorList>
            <person name="Shi K."/>
            <person name="Han Y."/>
            <person name="Wang G."/>
        </authorList>
    </citation>
    <scope>NUCLEOTIDE SEQUENCE [LARGE SCALE GENOMIC DNA]</scope>
    <source>
        <strain evidence="2 3">YS-17</strain>
    </source>
</reference>
<evidence type="ECO:0000259" key="1">
    <source>
        <dbReference type="Pfam" id="PF13568"/>
    </source>
</evidence>
<keyword evidence="3" id="KW-1185">Reference proteome</keyword>
<protein>
    <recommendedName>
        <fullName evidence="1">Outer membrane protein beta-barrel domain-containing protein</fullName>
    </recommendedName>
</protein>
<dbReference type="InterPro" id="IPR025665">
    <property type="entry name" value="Beta-barrel_OMP_2"/>
</dbReference>
<sequence length="204" mass="22582">MVLLLFIASSIHAQSVRWNARTGIHLSSARIVDKKDGHLTKTNSIAGANASLGLKIEFDKRLYFTPRLQYSMVGYQLPGNQEQPDSTFRIHYLELPLLLHLDLGGPDDQGLFTEFGLALGGAFSGTVKQENKSTPLKFSMTQYNPVNVNAMGTLGYLFKNGLMLEAVYTYGLTSVTNGDTKPKIRTFQAGITLGYNFSRRQAQK</sequence>
<name>A0ABR7MC83_9BACT</name>
<dbReference type="Pfam" id="PF13568">
    <property type="entry name" value="OMP_b-brl_2"/>
    <property type="match status" value="1"/>
</dbReference>
<gene>
    <name evidence="2" type="ORF">BC349_15340</name>
</gene>
<evidence type="ECO:0000313" key="2">
    <source>
        <dbReference type="EMBL" id="MBC6492434.1"/>
    </source>
</evidence>
<dbReference type="EMBL" id="MBUA01000028">
    <property type="protein sequence ID" value="MBC6492434.1"/>
    <property type="molecule type" value="Genomic_DNA"/>
</dbReference>
<evidence type="ECO:0000313" key="3">
    <source>
        <dbReference type="Proteomes" id="UP000765802"/>
    </source>
</evidence>
<comment type="caution">
    <text evidence="2">The sequence shown here is derived from an EMBL/GenBank/DDBJ whole genome shotgun (WGS) entry which is preliminary data.</text>
</comment>
<organism evidence="2 3">
    <name type="scientific">Flavihumibacter stibioxidans</name>
    <dbReference type="NCBI Taxonomy" id="1834163"/>
    <lineage>
        <taxon>Bacteria</taxon>
        <taxon>Pseudomonadati</taxon>
        <taxon>Bacteroidota</taxon>
        <taxon>Chitinophagia</taxon>
        <taxon>Chitinophagales</taxon>
        <taxon>Chitinophagaceae</taxon>
        <taxon>Flavihumibacter</taxon>
    </lineage>
</organism>